<dbReference type="Proteomes" id="UP000826656">
    <property type="component" value="Unassembled WGS sequence"/>
</dbReference>
<protein>
    <submittedName>
        <fullName evidence="1">Uncharacterized protein</fullName>
    </submittedName>
</protein>
<evidence type="ECO:0000313" key="1">
    <source>
        <dbReference type="EMBL" id="KAH0775080.1"/>
    </source>
</evidence>
<reference evidence="1 2" key="1">
    <citation type="journal article" date="2021" name="bioRxiv">
        <title>Chromosome-scale and haplotype-resolved genome assembly of a tetraploid potato cultivar.</title>
        <authorList>
            <person name="Sun H."/>
            <person name="Jiao W.-B."/>
            <person name="Krause K."/>
            <person name="Campoy J.A."/>
            <person name="Goel M."/>
            <person name="Folz-Donahue K."/>
            <person name="Kukat C."/>
            <person name="Huettel B."/>
            <person name="Schneeberger K."/>
        </authorList>
    </citation>
    <scope>NUCLEOTIDE SEQUENCE [LARGE SCALE GENOMIC DNA]</scope>
    <source>
        <strain evidence="1">SolTubOtavaFocal</strain>
        <tissue evidence="1">Leaves</tissue>
    </source>
</reference>
<sequence>MAYSLKSPDESEILPSYETSLAIVRTESSLVFFWVSVDGLAHIMSINASPSLSPDEDIHFRDLPLVFFPDAPSEGEDEAHTSFRMTLDGFASWSSVSRNPFLPMSTDSFTMPHDVVPVPLNVDDSDEIPLAELVRKKNKCHLKCLKP</sequence>
<keyword evidence="2" id="KW-1185">Reference proteome</keyword>
<organism evidence="1 2">
    <name type="scientific">Solanum tuberosum</name>
    <name type="common">Potato</name>
    <dbReference type="NCBI Taxonomy" id="4113"/>
    <lineage>
        <taxon>Eukaryota</taxon>
        <taxon>Viridiplantae</taxon>
        <taxon>Streptophyta</taxon>
        <taxon>Embryophyta</taxon>
        <taxon>Tracheophyta</taxon>
        <taxon>Spermatophyta</taxon>
        <taxon>Magnoliopsida</taxon>
        <taxon>eudicotyledons</taxon>
        <taxon>Gunneridae</taxon>
        <taxon>Pentapetalae</taxon>
        <taxon>asterids</taxon>
        <taxon>lamiids</taxon>
        <taxon>Solanales</taxon>
        <taxon>Solanaceae</taxon>
        <taxon>Solanoideae</taxon>
        <taxon>Solaneae</taxon>
        <taxon>Solanum</taxon>
    </lineage>
</organism>
<name>A0ABQ7W507_SOLTU</name>
<dbReference type="EMBL" id="JAIVGD010000005">
    <property type="protein sequence ID" value="KAH0775080.1"/>
    <property type="molecule type" value="Genomic_DNA"/>
</dbReference>
<accession>A0ABQ7W507</accession>
<evidence type="ECO:0000313" key="2">
    <source>
        <dbReference type="Proteomes" id="UP000826656"/>
    </source>
</evidence>
<gene>
    <name evidence="1" type="ORF">KY290_012217</name>
</gene>
<comment type="caution">
    <text evidence="1">The sequence shown here is derived from an EMBL/GenBank/DDBJ whole genome shotgun (WGS) entry which is preliminary data.</text>
</comment>
<proteinExistence type="predicted"/>